<accession>A0A6A6QPT0</accession>
<organism evidence="3 4">
    <name type="scientific">Lophium mytilinum</name>
    <dbReference type="NCBI Taxonomy" id="390894"/>
    <lineage>
        <taxon>Eukaryota</taxon>
        <taxon>Fungi</taxon>
        <taxon>Dikarya</taxon>
        <taxon>Ascomycota</taxon>
        <taxon>Pezizomycotina</taxon>
        <taxon>Dothideomycetes</taxon>
        <taxon>Pleosporomycetidae</taxon>
        <taxon>Mytilinidiales</taxon>
        <taxon>Mytilinidiaceae</taxon>
        <taxon>Lophium</taxon>
    </lineage>
</organism>
<dbReference type="Proteomes" id="UP000799750">
    <property type="component" value="Unassembled WGS sequence"/>
</dbReference>
<dbReference type="PANTHER" id="PTHR38790:SF4">
    <property type="entry name" value="2EXR DOMAIN-CONTAINING PROTEIN"/>
    <property type="match status" value="1"/>
</dbReference>
<evidence type="ECO:0000256" key="1">
    <source>
        <dbReference type="SAM" id="MobiDB-lite"/>
    </source>
</evidence>
<dbReference type="OrthoDB" id="4757095at2759"/>
<protein>
    <recommendedName>
        <fullName evidence="2">DUF7730 domain-containing protein</fullName>
    </recommendedName>
</protein>
<feature type="region of interest" description="Disordered" evidence="1">
    <location>
        <begin position="9"/>
        <end position="34"/>
    </location>
</feature>
<dbReference type="EMBL" id="MU004193">
    <property type="protein sequence ID" value="KAF2492917.1"/>
    <property type="molecule type" value="Genomic_DNA"/>
</dbReference>
<gene>
    <name evidence="3" type="ORF">BU16DRAFT_564219</name>
</gene>
<keyword evidence="4" id="KW-1185">Reference proteome</keyword>
<feature type="domain" description="DUF7730" evidence="2">
    <location>
        <begin position="47"/>
        <end position="266"/>
    </location>
</feature>
<dbReference type="AlphaFoldDB" id="A0A6A6QPT0"/>
<evidence type="ECO:0000313" key="4">
    <source>
        <dbReference type="Proteomes" id="UP000799750"/>
    </source>
</evidence>
<sequence>MFAHILEKVRTERKKRKKPKKPRLRPGMVPPQVHAPLKPPITLSPCHDQAQSPLFGKRFPAELRIAIYEAVLGDPVRLMHIVPHEDGSKRVGHRRCIELDCPYPTWQHKCFGKYEDERGMHHRRTPQTHDKLLSLLVSCRLIYSDAIGILYTANYFSLKGARGMLEMRSIVPAPQWHAIRYLHVSTLFLTPRSYWLHQDFPPENYINWADGCKALQKLQNIRSIRFEILVKAYEEREDGPASADVEALVSILEPLKDIKAPSFEVETNFVIPDSVQAILGDTNFSLKVQHRPYRKLYGRY</sequence>
<name>A0A6A6QPT0_9PEZI</name>
<proteinExistence type="predicted"/>
<evidence type="ECO:0000313" key="3">
    <source>
        <dbReference type="EMBL" id="KAF2492917.1"/>
    </source>
</evidence>
<dbReference type="InterPro" id="IPR056632">
    <property type="entry name" value="DUF7730"/>
</dbReference>
<feature type="compositionally biased region" description="Basic residues" evidence="1">
    <location>
        <begin position="11"/>
        <end position="24"/>
    </location>
</feature>
<reference evidence="3" key="1">
    <citation type="journal article" date="2020" name="Stud. Mycol.">
        <title>101 Dothideomycetes genomes: a test case for predicting lifestyles and emergence of pathogens.</title>
        <authorList>
            <person name="Haridas S."/>
            <person name="Albert R."/>
            <person name="Binder M."/>
            <person name="Bloem J."/>
            <person name="Labutti K."/>
            <person name="Salamov A."/>
            <person name="Andreopoulos B."/>
            <person name="Baker S."/>
            <person name="Barry K."/>
            <person name="Bills G."/>
            <person name="Bluhm B."/>
            <person name="Cannon C."/>
            <person name="Castanera R."/>
            <person name="Culley D."/>
            <person name="Daum C."/>
            <person name="Ezra D."/>
            <person name="Gonzalez J."/>
            <person name="Henrissat B."/>
            <person name="Kuo A."/>
            <person name="Liang C."/>
            <person name="Lipzen A."/>
            <person name="Lutzoni F."/>
            <person name="Magnuson J."/>
            <person name="Mondo S."/>
            <person name="Nolan M."/>
            <person name="Ohm R."/>
            <person name="Pangilinan J."/>
            <person name="Park H.-J."/>
            <person name="Ramirez L."/>
            <person name="Alfaro M."/>
            <person name="Sun H."/>
            <person name="Tritt A."/>
            <person name="Yoshinaga Y."/>
            <person name="Zwiers L.-H."/>
            <person name="Turgeon B."/>
            <person name="Goodwin S."/>
            <person name="Spatafora J."/>
            <person name="Crous P."/>
            <person name="Grigoriev I."/>
        </authorList>
    </citation>
    <scope>NUCLEOTIDE SEQUENCE</scope>
    <source>
        <strain evidence="3">CBS 269.34</strain>
    </source>
</reference>
<dbReference type="Pfam" id="PF24864">
    <property type="entry name" value="DUF7730"/>
    <property type="match status" value="1"/>
</dbReference>
<dbReference type="PANTHER" id="PTHR38790">
    <property type="entry name" value="2EXR DOMAIN-CONTAINING PROTEIN-RELATED"/>
    <property type="match status" value="1"/>
</dbReference>
<evidence type="ECO:0000259" key="2">
    <source>
        <dbReference type="Pfam" id="PF24864"/>
    </source>
</evidence>